<gene>
    <name evidence="1" type="ORF">CFAM422_008750</name>
</gene>
<feature type="non-terminal residue" evidence="1">
    <location>
        <position position="1"/>
    </location>
</feature>
<accession>A0A9P4XBN6</accession>
<dbReference type="Proteomes" id="UP000801864">
    <property type="component" value="Unassembled WGS sequence"/>
</dbReference>
<proteinExistence type="predicted"/>
<dbReference type="AlphaFoldDB" id="A0A9P4XBN6"/>
<protein>
    <submittedName>
        <fullName evidence="1">Uncharacterized protein</fullName>
    </submittedName>
</protein>
<evidence type="ECO:0000313" key="1">
    <source>
        <dbReference type="EMBL" id="KAF3066934.1"/>
    </source>
</evidence>
<evidence type="ECO:0000313" key="2">
    <source>
        <dbReference type="Proteomes" id="UP000801864"/>
    </source>
</evidence>
<name>A0A9P4XBN6_9HYPO</name>
<comment type="caution">
    <text evidence="1">The sequence shown here is derived from an EMBL/GenBank/DDBJ whole genome shotgun (WGS) entry which is preliminary data.</text>
</comment>
<sequence length="265" mass="29987">IRNTLLTAQGESTVYPSRELFTIIIYNLLHILNMASYHRVLMTFDRSVTQKSVECNYDIHPWDVLIDGSRWNGKIRLIGYVDVFFLICYSGESRFEKGIIIYKDDEIIQKLMESAGVTPEGLGLQLMNEKEVKAAEGGRKEVLKKYFDFQSVKGGLDYTITSLGHEVGVKTEYDASTLRKYVIKIRKGRDSIMKPRVRRGVSQHDLFDLMHDAVRLGIITQAELIGQIIGKTIGGSTMEDVTSKYLDALIGARNSKNVALEADRQ</sequence>
<keyword evidence="2" id="KW-1185">Reference proteome</keyword>
<dbReference type="EMBL" id="QLNT01000016">
    <property type="protein sequence ID" value="KAF3066934.1"/>
    <property type="molecule type" value="Genomic_DNA"/>
</dbReference>
<reference evidence="1 2" key="1">
    <citation type="submission" date="2018-06" db="EMBL/GenBank/DDBJ databases">
        <title>Genome analysis of cellulolytic fungus Trichoderma lentiforme CFAM-422.</title>
        <authorList>
            <person name="Steindorff A.S."/>
            <person name="Formighieri E.F."/>
            <person name="Midorikawa G.E.O."/>
            <person name="Tamietti M.S."/>
            <person name="Ramos E.Z."/>
            <person name="Silva A.S."/>
            <person name="Bon E.P.S."/>
            <person name="Mendes T.D."/>
            <person name="Damaso M.C.T."/>
            <person name="Favaro L.C.L."/>
        </authorList>
    </citation>
    <scope>NUCLEOTIDE SEQUENCE [LARGE SCALE GENOMIC DNA]</scope>
    <source>
        <strain evidence="1 2">CFAM-422</strain>
    </source>
</reference>
<organism evidence="1 2">
    <name type="scientific">Trichoderma lentiforme</name>
    <dbReference type="NCBI Taxonomy" id="1567552"/>
    <lineage>
        <taxon>Eukaryota</taxon>
        <taxon>Fungi</taxon>
        <taxon>Dikarya</taxon>
        <taxon>Ascomycota</taxon>
        <taxon>Pezizomycotina</taxon>
        <taxon>Sordariomycetes</taxon>
        <taxon>Hypocreomycetidae</taxon>
        <taxon>Hypocreales</taxon>
        <taxon>Hypocreaceae</taxon>
        <taxon>Trichoderma</taxon>
    </lineage>
</organism>